<dbReference type="Pfam" id="PF07733">
    <property type="entry name" value="DNA_pol3_alpha"/>
    <property type="match status" value="1"/>
</dbReference>
<dbReference type="InterPro" id="IPR011708">
    <property type="entry name" value="DNA_pol3_alpha_NTPase_dom"/>
</dbReference>
<dbReference type="InterPro" id="IPR036844">
    <property type="entry name" value="Hint_dom_sf"/>
</dbReference>
<feature type="domain" description="Hint" evidence="1">
    <location>
        <begin position="447"/>
        <end position="537"/>
    </location>
</feature>
<dbReference type="PROSITE" id="PS50817">
    <property type="entry name" value="INTEIN_N_TER"/>
    <property type="match status" value="1"/>
</dbReference>
<dbReference type="Gene3D" id="2.170.16.10">
    <property type="entry name" value="Hedgehog/Intein (Hint) domain"/>
    <property type="match status" value="1"/>
</dbReference>
<organism evidence="2">
    <name type="scientific">Siphoviridae sp. ct3r22</name>
    <dbReference type="NCBI Taxonomy" id="2825325"/>
    <lineage>
        <taxon>Viruses</taxon>
        <taxon>Duplodnaviria</taxon>
        <taxon>Heunggongvirae</taxon>
        <taxon>Uroviricota</taxon>
        <taxon>Caudoviricetes</taxon>
    </lineage>
</organism>
<dbReference type="Gene3D" id="3.20.20.140">
    <property type="entry name" value="Metal-dependent hydrolases"/>
    <property type="match status" value="1"/>
</dbReference>
<dbReference type="InterPro" id="IPR003587">
    <property type="entry name" value="Hint_dom_N"/>
</dbReference>
<dbReference type="GO" id="GO:0006260">
    <property type="term" value="P:DNA replication"/>
    <property type="evidence" value="ECO:0007669"/>
    <property type="project" value="InterPro"/>
</dbReference>
<protein>
    <submittedName>
        <fullName evidence="2">DNA polymerase III, alpha subunit</fullName>
    </submittedName>
</protein>
<dbReference type="InterPro" id="IPR006141">
    <property type="entry name" value="Intein_N"/>
</dbReference>
<evidence type="ECO:0000313" key="2">
    <source>
        <dbReference type="EMBL" id="DAG00355.1"/>
    </source>
</evidence>
<dbReference type="PANTHER" id="PTHR32294">
    <property type="entry name" value="DNA POLYMERASE III SUBUNIT ALPHA"/>
    <property type="match status" value="1"/>
</dbReference>
<sequence>MKELYEELIQYLNDNFIDYKELGDYIIEINDQTYELFEPIEWEEGKKVLFDEDFRWACDRTDCDNYIFSFGSIWYSLKKGNEFQVKLNPIKWLGKVKLEDKEFYIDTYLGIHGPLELLNSVGLYNKWCEKAKFLGITSLGICEKGTLAGCMKFQNACQKAGLRSIQGMEIIVVDEKKDLKYTIKAFVKNQIGWQNLLRLNEIINTNDKAFVTQEDIEDYYDGLILIWDPKSIEYRNIPTNLKEIVTYYQLDTVVFEKEERDVTYLDNLKRFFLSELEPIAMCDAYYIEKEWYPIKKKLNSIGKIITHESKNQYFKNYQEYFEELSYLFGNDEKFFFTWERAISNLKEVSFECNFVIETQIRHMPVYHMTDEEALQYETNIDMFEDLIFKGIENHPELLEKYSDEVIQERLEREMKVIEEGDVVDYFLMLRDIVNWCKKENILLGSGRGCFHPKSRIKTKNGLKYIEDVEIGDIVQGEVGWNEVENKFIYNVNESLIKLELDNGKEIFCTEDHKILTKNRGYVKAIELNETDILSEVFED</sequence>
<dbReference type="InterPro" id="IPR004805">
    <property type="entry name" value="DnaE2/DnaE/PolC"/>
</dbReference>
<name>A0A8S5V170_9CAUD</name>
<proteinExistence type="predicted"/>
<accession>A0A8S5V170</accession>
<dbReference type="GO" id="GO:0008408">
    <property type="term" value="F:3'-5' exonuclease activity"/>
    <property type="evidence" value="ECO:0007669"/>
    <property type="project" value="InterPro"/>
</dbReference>
<reference evidence="2" key="1">
    <citation type="journal article" date="2021" name="Proc. Natl. Acad. Sci. U.S.A.">
        <title>A Catalog of Tens of Thousands of Viruses from Human Metagenomes Reveals Hidden Associations with Chronic Diseases.</title>
        <authorList>
            <person name="Tisza M.J."/>
            <person name="Buck C.B."/>
        </authorList>
    </citation>
    <scope>NUCLEOTIDE SEQUENCE</scope>
    <source>
        <strain evidence="2">Ct3r22</strain>
    </source>
</reference>
<dbReference type="CDD" id="cd00081">
    <property type="entry name" value="Hint"/>
    <property type="match status" value="1"/>
</dbReference>
<dbReference type="InterPro" id="IPR004013">
    <property type="entry name" value="PHP_dom"/>
</dbReference>
<dbReference type="EMBL" id="BK016180">
    <property type="protein sequence ID" value="DAG00355.1"/>
    <property type="molecule type" value="Genomic_DNA"/>
</dbReference>
<dbReference type="GO" id="GO:0016539">
    <property type="term" value="P:intein-mediated protein splicing"/>
    <property type="evidence" value="ECO:0007669"/>
    <property type="project" value="InterPro"/>
</dbReference>
<dbReference type="PANTHER" id="PTHR32294:SF0">
    <property type="entry name" value="DNA POLYMERASE III SUBUNIT ALPHA"/>
    <property type="match status" value="1"/>
</dbReference>
<dbReference type="SUPFAM" id="SSF51294">
    <property type="entry name" value="Hedgehog/intein (Hint) domain"/>
    <property type="match status" value="1"/>
</dbReference>
<dbReference type="SMART" id="SM00306">
    <property type="entry name" value="HintN"/>
    <property type="match status" value="1"/>
</dbReference>
<dbReference type="Pfam" id="PF02811">
    <property type="entry name" value="PHP"/>
    <property type="match status" value="1"/>
</dbReference>
<evidence type="ECO:0000259" key="1">
    <source>
        <dbReference type="SMART" id="SM00306"/>
    </source>
</evidence>